<dbReference type="EMBL" id="CP001716">
    <property type="protein sequence ID" value="ACV37746.1"/>
    <property type="molecule type" value="Genomic_DNA"/>
</dbReference>
<organism evidence="4">
    <name type="scientific">Accumulibacter regalis</name>
    <dbReference type="NCBI Taxonomy" id="522306"/>
    <lineage>
        <taxon>Bacteria</taxon>
        <taxon>Pseudomonadati</taxon>
        <taxon>Pseudomonadota</taxon>
        <taxon>Betaproteobacteria</taxon>
        <taxon>Candidatus Accumulibacter</taxon>
    </lineage>
</organism>
<evidence type="ECO:0000259" key="3">
    <source>
        <dbReference type="Pfam" id="PF16509"/>
    </source>
</evidence>
<proteinExistence type="predicted"/>
<gene>
    <name evidence="4" type="ordered locus">CAP2UW1_4614</name>
</gene>
<evidence type="ECO:0000313" key="4">
    <source>
        <dbReference type="EMBL" id="ACV37746.1"/>
    </source>
</evidence>
<dbReference type="KEGG" id="app:CAP2UW1_4614"/>
<reference evidence="4" key="2">
    <citation type="submission" date="2009-09" db="EMBL/GenBank/DDBJ databases">
        <title>Complete sequence of plasmid1 of Candidatus Accumulibacter phosphatis clade IIA str. UW-1.</title>
        <authorList>
            <consortium name="US DOE Joint Genome Institute"/>
            <person name="Martin H.G."/>
            <person name="Ivanova N."/>
            <person name="Kunin V."/>
            <person name="Warnecke F."/>
            <person name="Barry K."/>
            <person name="He S."/>
            <person name="Salamov A."/>
            <person name="Szeto E."/>
            <person name="Dalin E."/>
            <person name="Pangilinan J.L."/>
            <person name="Lapidus A."/>
            <person name="Lowry S."/>
            <person name="Kyrpides N.C."/>
            <person name="McMahon K.D."/>
            <person name="Hugenholtz P."/>
        </authorList>
    </citation>
    <scope>NUCLEOTIDE SEQUENCE [LARGE SCALE GENOMIC DNA]</scope>
    <source>
        <strain evidence="4">UW-1</strain>
        <plasmid evidence="4">pAph01</plasmid>
        <plasmid>UW-1</plasmid>
    </source>
</reference>
<keyword evidence="1" id="KW-0805">Transcription regulation</keyword>
<reference evidence="4" key="1">
    <citation type="submission" date="2009-08" db="EMBL/GenBank/DDBJ databases">
        <authorList>
            <consortium name="US DOE Joint Genome Institute"/>
            <person name="Lucas S."/>
            <person name="Copeland A."/>
            <person name="Lapidus A."/>
            <person name="Glavina del Rio T."/>
            <person name="Dalin E."/>
            <person name="Tice H."/>
            <person name="Bruce D."/>
            <person name="Barry K."/>
            <person name="Pitluck S."/>
            <person name="Lowry S."/>
            <person name="Larimer F."/>
            <person name="Land M."/>
            <person name="Hauser L."/>
            <person name="Kyrpides N."/>
            <person name="Ivanova N."/>
            <person name="McMahon K.D."/>
            <person name="Hugenholtz P."/>
        </authorList>
    </citation>
    <scope>NUCLEOTIDE SEQUENCE</scope>
    <source>
        <strain evidence="4">UW-1</strain>
        <plasmid evidence="4">pAph01</plasmid>
    </source>
</reference>
<dbReference type="InterPro" id="IPR032428">
    <property type="entry name" value="TrfB"/>
</dbReference>
<keyword evidence="4" id="KW-0614">Plasmid</keyword>
<evidence type="ECO:0000256" key="1">
    <source>
        <dbReference type="ARBA" id="ARBA00023015"/>
    </source>
</evidence>
<evidence type="ECO:0000256" key="2">
    <source>
        <dbReference type="ARBA" id="ARBA00023163"/>
    </source>
</evidence>
<name>C7RVT6_ACCRE</name>
<dbReference type="InterPro" id="IPR053721">
    <property type="entry name" value="Fimbrial_Adhesin_Reg"/>
</dbReference>
<dbReference type="Pfam" id="PF16509">
    <property type="entry name" value="KORA"/>
    <property type="match status" value="1"/>
</dbReference>
<feature type="domain" description="TrfB transcriptional repressor protein" evidence="3">
    <location>
        <begin position="5"/>
        <end position="88"/>
    </location>
</feature>
<dbReference type="HOGENOM" id="CLU_165968_0_0_4"/>
<keyword evidence="2" id="KW-0804">Transcription</keyword>
<dbReference type="AlphaFoldDB" id="C7RVT6"/>
<protein>
    <recommendedName>
        <fullName evidence="3">TrfB transcriptional repressor protein domain-containing protein</fullName>
    </recommendedName>
</protein>
<accession>C7RVT6</accession>
<sequence length="101" mass="11344">MKKRLTERQFQEAIKGLDVGAQTLEIARGVLIDGKPQKEFATALGLSRGAISQAVNRVWAAHDERNLPAGYVRVSAILPEHRAFIVKKWAEDATKKRQHKK</sequence>
<dbReference type="OrthoDB" id="8779138at2"/>
<dbReference type="Gene3D" id="1.10.10.2690">
    <property type="match status" value="1"/>
</dbReference>
<geneLocation type="plasmid" evidence="4">
    <name>pAph01</name>
</geneLocation>